<feature type="compositionally biased region" description="Basic and acidic residues" evidence="1">
    <location>
        <begin position="25"/>
        <end position="37"/>
    </location>
</feature>
<name>A0A8X6MJY4_9ARAC</name>
<accession>A0A8X6MJY4</accession>
<dbReference type="EMBL" id="BMAV01028108">
    <property type="protein sequence ID" value="GFS65164.1"/>
    <property type="molecule type" value="Genomic_DNA"/>
</dbReference>
<dbReference type="AlphaFoldDB" id="A0A8X6MJY4"/>
<protein>
    <submittedName>
        <fullName evidence="2">Uncharacterized protein</fullName>
    </submittedName>
</protein>
<dbReference type="Proteomes" id="UP000886998">
    <property type="component" value="Unassembled WGS sequence"/>
</dbReference>
<evidence type="ECO:0000313" key="3">
    <source>
        <dbReference type="Proteomes" id="UP000886998"/>
    </source>
</evidence>
<organism evidence="2 3">
    <name type="scientific">Trichonephila inaurata madagascariensis</name>
    <dbReference type="NCBI Taxonomy" id="2747483"/>
    <lineage>
        <taxon>Eukaryota</taxon>
        <taxon>Metazoa</taxon>
        <taxon>Ecdysozoa</taxon>
        <taxon>Arthropoda</taxon>
        <taxon>Chelicerata</taxon>
        <taxon>Arachnida</taxon>
        <taxon>Araneae</taxon>
        <taxon>Araneomorphae</taxon>
        <taxon>Entelegynae</taxon>
        <taxon>Araneoidea</taxon>
        <taxon>Nephilidae</taxon>
        <taxon>Trichonephila</taxon>
        <taxon>Trichonephila inaurata</taxon>
    </lineage>
</organism>
<reference evidence="2" key="1">
    <citation type="submission" date="2020-08" db="EMBL/GenBank/DDBJ databases">
        <title>Multicomponent nature underlies the extraordinary mechanical properties of spider dragline silk.</title>
        <authorList>
            <person name="Kono N."/>
            <person name="Nakamura H."/>
            <person name="Mori M."/>
            <person name="Yoshida Y."/>
            <person name="Ohtoshi R."/>
            <person name="Malay A.D."/>
            <person name="Moran D.A.P."/>
            <person name="Tomita M."/>
            <person name="Numata K."/>
            <person name="Arakawa K."/>
        </authorList>
    </citation>
    <scope>NUCLEOTIDE SEQUENCE</scope>
</reference>
<proteinExistence type="predicted"/>
<dbReference type="OrthoDB" id="10543299at2759"/>
<comment type="caution">
    <text evidence="2">The sequence shown here is derived from an EMBL/GenBank/DDBJ whole genome shotgun (WGS) entry which is preliminary data.</text>
</comment>
<evidence type="ECO:0000313" key="2">
    <source>
        <dbReference type="EMBL" id="GFS65164.1"/>
    </source>
</evidence>
<keyword evidence="3" id="KW-1185">Reference proteome</keyword>
<sequence length="193" mass="22592">MRLKKERWLVEEQMRHSQEKHKMRMKAEQKGLLEERRKKMNKQNQLLSEEQEQLSGEDMEVPQAIEKGLSRDSSNVPPISAEDETYGGKETPVDVIKDKGKEDINPVILSKEQVDLGDDEIEEEKSKLPNRKLKVLSRMTVAKLQQKDKKGREKLAWKLPDFIKRIGVVKVRQLLQERESKDNESEDEEMNLT</sequence>
<gene>
    <name evidence="2" type="ORF">TNIN_287071</name>
</gene>
<feature type="compositionally biased region" description="Acidic residues" evidence="1">
    <location>
        <begin position="49"/>
        <end position="60"/>
    </location>
</feature>
<evidence type="ECO:0000256" key="1">
    <source>
        <dbReference type="SAM" id="MobiDB-lite"/>
    </source>
</evidence>
<feature type="compositionally biased region" description="Basic and acidic residues" evidence="1">
    <location>
        <begin position="1"/>
        <end position="17"/>
    </location>
</feature>
<feature type="region of interest" description="Disordered" evidence="1">
    <location>
        <begin position="1"/>
        <end position="99"/>
    </location>
</feature>